<proteinExistence type="predicted"/>
<reference evidence="1 2" key="1">
    <citation type="submission" date="2024-03" db="EMBL/GenBank/DDBJ databases">
        <title>Human intestinal bacterial collection.</title>
        <authorList>
            <person name="Pauvert C."/>
            <person name="Hitch T.C.A."/>
            <person name="Clavel T."/>
        </authorList>
    </citation>
    <scope>NUCLEOTIDE SEQUENCE [LARGE SCALE GENOMIC DNA]</scope>
    <source>
        <strain evidence="1 2">CLA-AP-H29</strain>
    </source>
</reference>
<dbReference type="Proteomes" id="UP001464378">
    <property type="component" value="Unassembled WGS sequence"/>
</dbReference>
<evidence type="ECO:0000313" key="1">
    <source>
        <dbReference type="EMBL" id="MEQ2443260.1"/>
    </source>
</evidence>
<sequence length="162" mass="18120">MELPRLTPIAPQYLALLQAGEPVAVVDDGEESFPFRPAILLSPDGAVLALGLEQERTRAGRGLVRALWFGGTVTLFFRGKEGAVRLTARPWKCHITGGLFRQVLDRYRGEHPGGDLSVVWELHPVKWEDTAEQPPRPQPQDLLSEAEVHLELLRPRDTENEN</sequence>
<comment type="caution">
    <text evidence="1">The sequence shown here is derived from an EMBL/GenBank/DDBJ whole genome shotgun (WGS) entry which is preliminary data.</text>
</comment>
<gene>
    <name evidence="1" type="ORF">WMO64_07240</name>
</gene>
<evidence type="ECO:0000313" key="2">
    <source>
        <dbReference type="Proteomes" id="UP001464378"/>
    </source>
</evidence>
<evidence type="ECO:0008006" key="3">
    <source>
        <dbReference type="Google" id="ProtNLM"/>
    </source>
</evidence>
<dbReference type="RefSeq" id="WP_349231546.1">
    <property type="nucleotide sequence ID" value="NZ_JBBMFK010000009.1"/>
</dbReference>
<keyword evidence="2" id="KW-1185">Reference proteome</keyword>
<name>A0ABV1E7H6_9FIRM</name>
<accession>A0ABV1E7H6</accession>
<protein>
    <recommendedName>
        <fullName evidence="3">Pyridoxamine 5'-phosphate oxidase family protein</fullName>
    </recommendedName>
</protein>
<organism evidence="1 2">
    <name type="scientific">Pseudoflavonifractor intestinihominis</name>
    <dbReference type="NCBI Taxonomy" id="3133171"/>
    <lineage>
        <taxon>Bacteria</taxon>
        <taxon>Bacillati</taxon>
        <taxon>Bacillota</taxon>
        <taxon>Clostridia</taxon>
        <taxon>Eubacteriales</taxon>
        <taxon>Oscillospiraceae</taxon>
        <taxon>Pseudoflavonifractor</taxon>
    </lineage>
</organism>
<dbReference type="EMBL" id="JBBMFK010000009">
    <property type="protein sequence ID" value="MEQ2443260.1"/>
    <property type="molecule type" value="Genomic_DNA"/>
</dbReference>